<accession>A0A1I4GN68</accession>
<proteinExistence type="predicted"/>
<dbReference type="EMBL" id="FOSV01000012">
    <property type="protein sequence ID" value="SFL31474.1"/>
    <property type="molecule type" value="Genomic_DNA"/>
</dbReference>
<evidence type="ECO:0008006" key="3">
    <source>
        <dbReference type="Google" id="ProtNLM"/>
    </source>
</evidence>
<organism evidence="1 2">
    <name type="scientific">Methylorubrum salsuginis</name>
    <dbReference type="NCBI Taxonomy" id="414703"/>
    <lineage>
        <taxon>Bacteria</taxon>
        <taxon>Pseudomonadati</taxon>
        <taxon>Pseudomonadota</taxon>
        <taxon>Alphaproteobacteria</taxon>
        <taxon>Hyphomicrobiales</taxon>
        <taxon>Methylobacteriaceae</taxon>
        <taxon>Methylorubrum</taxon>
    </lineage>
</organism>
<name>A0A1I4GN68_9HYPH</name>
<reference evidence="2" key="1">
    <citation type="submission" date="2016-10" db="EMBL/GenBank/DDBJ databases">
        <authorList>
            <person name="Varghese N."/>
            <person name="Submissions S."/>
        </authorList>
    </citation>
    <scope>NUCLEOTIDE SEQUENCE [LARGE SCALE GENOMIC DNA]</scope>
    <source>
        <strain evidence="2">CGMCC 1.6474</strain>
    </source>
</reference>
<evidence type="ECO:0000313" key="2">
    <source>
        <dbReference type="Proteomes" id="UP000198804"/>
    </source>
</evidence>
<keyword evidence="2" id="KW-1185">Reference proteome</keyword>
<protein>
    <recommendedName>
        <fullName evidence="3">Tellurite resistance protein TerB</fullName>
    </recommendedName>
</protein>
<evidence type="ECO:0000313" key="1">
    <source>
        <dbReference type="EMBL" id="SFL31474.1"/>
    </source>
</evidence>
<gene>
    <name evidence="1" type="ORF">SAMN04488125_112151</name>
</gene>
<dbReference type="Proteomes" id="UP000198804">
    <property type="component" value="Unassembled WGS sequence"/>
</dbReference>
<dbReference type="OrthoDB" id="8442344at2"/>
<dbReference type="STRING" id="414703.SAMN04488125_112151"/>
<sequence length="161" mass="17832">MTGLLYWFLYGNGMAALDRTLSDRRNARLRAQSEARFRSAPLRAIKDPADAAGVLMRLVALARGTPTPEQEAAMEAEMGKITPPGEDLSVRFAYIRHAAAQAESADVALDHLAPLLREKLDASERNDLERMMETVALVHQGPTEAQQRLISRTVRVLAEEH</sequence>
<dbReference type="AlphaFoldDB" id="A0A1I4GN68"/>
<dbReference type="RefSeq" id="WP_091948073.1">
    <property type="nucleotide sequence ID" value="NZ_FOSV01000012.1"/>
</dbReference>